<keyword evidence="2" id="KW-1185">Reference proteome</keyword>
<organism evidence="1 2">
    <name type="scientific">Xenotaenia resolanae</name>
    <dbReference type="NCBI Taxonomy" id="208358"/>
    <lineage>
        <taxon>Eukaryota</taxon>
        <taxon>Metazoa</taxon>
        <taxon>Chordata</taxon>
        <taxon>Craniata</taxon>
        <taxon>Vertebrata</taxon>
        <taxon>Euteleostomi</taxon>
        <taxon>Actinopterygii</taxon>
        <taxon>Neopterygii</taxon>
        <taxon>Teleostei</taxon>
        <taxon>Neoteleostei</taxon>
        <taxon>Acanthomorphata</taxon>
        <taxon>Ovalentaria</taxon>
        <taxon>Atherinomorphae</taxon>
        <taxon>Cyprinodontiformes</taxon>
        <taxon>Goodeidae</taxon>
        <taxon>Xenotaenia</taxon>
    </lineage>
</organism>
<dbReference type="Proteomes" id="UP001444071">
    <property type="component" value="Unassembled WGS sequence"/>
</dbReference>
<name>A0ABV0VKV7_9TELE</name>
<accession>A0ABV0VKV7</accession>
<evidence type="ECO:0000313" key="1">
    <source>
        <dbReference type="EMBL" id="MEQ2257895.1"/>
    </source>
</evidence>
<reference evidence="1 2" key="1">
    <citation type="submission" date="2021-06" db="EMBL/GenBank/DDBJ databases">
        <authorList>
            <person name="Palmer J.M."/>
        </authorList>
    </citation>
    <scope>NUCLEOTIDE SEQUENCE [LARGE SCALE GENOMIC DNA]</scope>
    <source>
        <strain evidence="1 2">XR_2019</strain>
        <tissue evidence="1">Muscle</tissue>
    </source>
</reference>
<proteinExistence type="predicted"/>
<dbReference type="EMBL" id="JAHRIM010000021">
    <property type="protein sequence ID" value="MEQ2257895.1"/>
    <property type="molecule type" value="Genomic_DNA"/>
</dbReference>
<evidence type="ECO:0000313" key="2">
    <source>
        <dbReference type="Proteomes" id="UP001444071"/>
    </source>
</evidence>
<protein>
    <submittedName>
        <fullName evidence="1">Uncharacterized protein</fullName>
    </submittedName>
</protein>
<comment type="caution">
    <text evidence="1">The sequence shown here is derived from an EMBL/GenBank/DDBJ whole genome shotgun (WGS) entry which is preliminary data.</text>
</comment>
<sequence>MLSEGLLCFFFTSFPLSFVNVDQIKFVLNVYGCPSPAAIGQDGLVWYTLEGRKSITRQQNHACRLTTKDNLESPINLTVMVLDCGRKPEYQERTHTCMGRTCKLPKIFLTP</sequence>
<gene>
    <name evidence="1" type="ORF">XENORESO_005435</name>
</gene>